<proteinExistence type="predicted"/>
<dbReference type="OrthoDB" id="7068667at2"/>
<dbReference type="Proteomes" id="UP000297890">
    <property type="component" value="Unassembled WGS sequence"/>
</dbReference>
<sequence length="179" mass="20327">MIRGGSMTHARIPLGGAALLVLCGATGLAEAEVYRCEQHGRIVYTDRSCTGGRIERPDPHPSGRLNPAAQQAQADRIRRWERESAIAEATQRQADRQWLENHAREKRIEDAYQRREIMAGMTTAQIRQLLGTPDRIGKSASAQGREERWHYPDRGDGRRIVRFREGRVIAYDNAGRQQR</sequence>
<reference evidence="2 3" key="1">
    <citation type="journal article" date="2019" name="ISME J.">
        <title>Candidatus Macondimonas diazotrophica, a novel gammaproteobacterial genus dominating crude-oil-contaminated coastal sediments.</title>
        <authorList>
            <person name="Karthikeyan S."/>
            <person name="Konstantinidis K."/>
        </authorList>
    </citation>
    <scope>NUCLEOTIDE SEQUENCE [LARGE SCALE GENOMIC DNA]</scope>
    <source>
        <strain evidence="2 3">KTK01</strain>
    </source>
</reference>
<keyword evidence="3" id="KW-1185">Reference proteome</keyword>
<evidence type="ECO:0000313" key="3">
    <source>
        <dbReference type="Proteomes" id="UP000297890"/>
    </source>
</evidence>
<accession>A0A4Z0FE45</accession>
<feature type="domain" description="DUF4124" evidence="1">
    <location>
        <begin position="21"/>
        <end position="71"/>
    </location>
</feature>
<protein>
    <submittedName>
        <fullName evidence="2">DUF4124 domain-containing protein</fullName>
    </submittedName>
</protein>
<evidence type="ECO:0000259" key="1">
    <source>
        <dbReference type="Pfam" id="PF13511"/>
    </source>
</evidence>
<comment type="caution">
    <text evidence="2">The sequence shown here is derived from an EMBL/GenBank/DDBJ whole genome shotgun (WGS) entry which is preliminary data.</text>
</comment>
<evidence type="ECO:0000313" key="2">
    <source>
        <dbReference type="EMBL" id="TFZ83788.1"/>
    </source>
</evidence>
<dbReference type="AlphaFoldDB" id="A0A4Z0FE45"/>
<dbReference type="InterPro" id="IPR025392">
    <property type="entry name" value="DUF4124"/>
</dbReference>
<dbReference type="EMBL" id="SRIO01000002">
    <property type="protein sequence ID" value="TFZ83788.1"/>
    <property type="molecule type" value="Genomic_DNA"/>
</dbReference>
<gene>
    <name evidence="2" type="ORF">E4680_02055</name>
</gene>
<organism evidence="2 3">
    <name type="scientific">Candidatus Macondimonas diazotrophica</name>
    <dbReference type="NCBI Taxonomy" id="2305248"/>
    <lineage>
        <taxon>Bacteria</taxon>
        <taxon>Pseudomonadati</taxon>
        <taxon>Pseudomonadota</taxon>
        <taxon>Gammaproteobacteria</taxon>
        <taxon>Chromatiales</taxon>
        <taxon>Ectothiorhodospiraceae</taxon>
        <taxon>Candidatus Macondimonas</taxon>
    </lineage>
</organism>
<name>A0A4Z0FE45_9GAMM</name>
<dbReference type="Pfam" id="PF13511">
    <property type="entry name" value="DUF4124"/>
    <property type="match status" value="1"/>
</dbReference>